<evidence type="ECO:0000259" key="8">
    <source>
        <dbReference type="PROSITE" id="PS51332"/>
    </source>
</evidence>
<keyword evidence="5" id="KW-0479">Metal-binding</keyword>
<dbReference type="SMART" id="SM00729">
    <property type="entry name" value="Elp3"/>
    <property type="match status" value="1"/>
</dbReference>
<evidence type="ECO:0000256" key="4">
    <source>
        <dbReference type="ARBA" id="ARBA00022691"/>
    </source>
</evidence>
<dbReference type="Pfam" id="PF04055">
    <property type="entry name" value="Radical_SAM"/>
    <property type="match status" value="1"/>
</dbReference>
<evidence type="ECO:0000313" key="10">
    <source>
        <dbReference type="EMBL" id="KJU83779.1"/>
    </source>
</evidence>
<accession>A0A0F3GP96</accession>
<dbReference type="GO" id="GO:0031419">
    <property type="term" value="F:cobalamin binding"/>
    <property type="evidence" value="ECO:0007669"/>
    <property type="project" value="InterPro"/>
</dbReference>
<dbReference type="GO" id="GO:0051539">
    <property type="term" value="F:4 iron, 4 sulfur cluster binding"/>
    <property type="evidence" value="ECO:0007669"/>
    <property type="project" value="UniProtKB-KW"/>
</dbReference>
<dbReference type="SFLD" id="SFLDS00029">
    <property type="entry name" value="Radical_SAM"/>
    <property type="match status" value="1"/>
</dbReference>
<gene>
    <name evidence="10" type="ORF">MBAV_004027</name>
</gene>
<dbReference type="PANTHER" id="PTHR43409:SF7">
    <property type="entry name" value="BLL1977 PROTEIN"/>
    <property type="match status" value="1"/>
</dbReference>
<protein>
    <submittedName>
        <fullName evidence="10">Magnesium-protoporphyrin IX monomethyl ester (Oxidative) cyclase</fullName>
    </submittedName>
</protein>
<dbReference type="InterPro" id="IPR034466">
    <property type="entry name" value="Methyltransferase_Class_B"/>
</dbReference>
<keyword evidence="4" id="KW-0949">S-adenosyl-L-methionine</keyword>
<dbReference type="GO" id="GO:0046872">
    <property type="term" value="F:metal ion binding"/>
    <property type="evidence" value="ECO:0007669"/>
    <property type="project" value="UniProtKB-KW"/>
</dbReference>
<dbReference type="CDD" id="cd01335">
    <property type="entry name" value="Radical_SAM"/>
    <property type="match status" value="1"/>
</dbReference>
<dbReference type="Pfam" id="PF02310">
    <property type="entry name" value="B12-binding"/>
    <property type="match status" value="1"/>
</dbReference>
<dbReference type="SUPFAM" id="SSF102114">
    <property type="entry name" value="Radical SAM enzymes"/>
    <property type="match status" value="1"/>
</dbReference>
<dbReference type="InterPro" id="IPR051198">
    <property type="entry name" value="BchE-like"/>
</dbReference>
<keyword evidence="7" id="KW-0411">Iron-sulfur</keyword>
<dbReference type="Gene3D" id="3.40.50.280">
    <property type="entry name" value="Cobalamin-binding domain"/>
    <property type="match status" value="1"/>
</dbReference>
<feature type="domain" description="Radical SAM core" evidence="9">
    <location>
        <begin position="195"/>
        <end position="415"/>
    </location>
</feature>
<keyword evidence="11" id="KW-1185">Reference proteome</keyword>
<evidence type="ECO:0000259" key="9">
    <source>
        <dbReference type="PROSITE" id="PS51918"/>
    </source>
</evidence>
<evidence type="ECO:0000256" key="7">
    <source>
        <dbReference type="ARBA" id="ARBA00023014"/>
    </source>
</evidence>
<evidence type="ECO:0000256" key="2">
    <source>
        <dbReference type="ARBA" id="ARBA00022603"/>
    </source>
</evidence>
<dbReference type="InterPro" id="IPR058240">
    <property type="entry name" value="rSAM_sf"/>
</dbReference>
<reference evidence="10 11" key="1">
    <citation type="submission" date="2015-02" db="EMBL/GenBank/DDBJ databases">
        <title>Single-cell genomics of uncultivated deep-branching MTB reveals a conserved set of magnetosome genes.</title>
        <authorList>
            <person name="Kolinko S."/>
            <person name="Richter M."/>
            <person name="Glockner F.O."/>
            <person name="Brachmann A."/>
            <person name="Schuler D."/>
        </authorList>
    </citation>
    <scope>NUCLEOTIDE SEQUENCE [LARGE SCALE GENOMIC DNA]</scope>
    <source>
        <strain evidence="10">TM-1</strain>
    </source>
</reference>
<dbReference type="GO" id="GO:0003824">
    <property type="term" value="F:catalytic activity"/>
    <property type="evidence" value="ECO:0007669"/>
    <property type="project" value="InterPro"/>
</dbReference>
<dbReference type="EMBL" id="LACI01001724">
    <property type="protein sequence ID" value="KJU83779.1"/>
    <property type="molecule type" value="Genomic_DNA"/>
</dbReference>
<keyword evidence="2" id="KW-0489">Methyltransferase</keyword>
<dbReference type="PROSITE" id="PS51918">
    <property type="entry name" value="RADICAL_SAM"/>
    <property type="match status" value="1"/>
</dbReference>
<evidence type="ECO:0000256" key="3">
    <source>
        <dbReference type="ARBA" id="ARBA00022679"/>
    </source>
</evidence>
<dbReference type="InterPro" id="IPR006638">
    <property type="entry name" value="Elp3/MiaA/NifB-like_rSAM"/>
</dbReference>
<evidence type="ECO:0000256" key="1">
    <source>
        <dbReference type="ARBA" id="ARBA00001966"/>
    </source>
</evidence>
<proteinExistence type="predicted"/>
<evidence type="ECO:0000256" key="6">
    <source>
        <dbReference type="ARBA" id="ARBA00023004"/>
    </source>
</evidence>
<comment type="cofactor">
    <cofactor evidence="1">
        <name>[4Fe-4S] cluster</name>
        <dbReference type="ChEBI" id="CHEBI:49883"/>
    </cofactor>
</comment>
<keyword evidence="6" id="KW-0408">Iron</keyword>
<dbReference type="AlphaFoldDB" id="A0A0F3GP96"/>
<evidence type="ECO:0000313" key="11">
    <source>
        <dbReference type="Proteomes" id="UP000033423"/>
    </source>
</evidence>
<dbReference type="SFLD" id="SFLDG01123">
    <property type="entry name" value="methyltransferase_(Class_B)"/>
    <property type="match status" value="1"/>
</dbReference>
<sequence>MAKVLLLSPPYVDLYGNLSKAAGRYFPLGLGYIASYLRKYGGHEVAMYEPEAQGLSYNAITSIIAKSQPDVIGITCATPNFMRAIKLAELCRSHCRAKVVMGGVHVSAIPDFVMRTYPGLIDCIVIGEGERSMLEVVNAYQDNASLEGINGVIYRDGDKIIRNDVRPYIGDMDSIPFPARDLIPQRLFVPNMHNARYRNCMTILTSRGCPFNCSFCAARIVSGKKYRMHSAQYVLEEMQMLKKDYNARQLIITDDTFTINHARLEEICRGMIDKRLNLKWFCFSQVNTVNREVLALMKRAGCYCVGFGLESSDEGILKRMGKAIAPEKARETVRIANSLGIKTQAFYIIGSPGETKRQMEDTIKFSREVNATLAFYNMLVPFPGTKEFDYFFASIPLESIDWEKFVAIGEDCVIKNSAVSSTEIENMIANANVRYYTNISRVVNLLSHIRTFYEFTNYFSGGVALLKQIGKWFRK</sequence>
<dbReference type="CDD" id="cd02068">
    <property type="entry name" value="radical_SAM_B12_BD"/>
    <property type="match status" value="1"/>
</dbReference>
<evidence type="ECO:0000256" key="5">
    <source>
        <dbReference type="ARBA" id="ARBA00022723"/>
    </source>
</evidence>
<dbReference type="PROSITE" id="PS51332">
    <property type="entry name" value="B12_BINDING"/>
    <property type="match status" value="1"/>
</dbReference>
<keyword evidence="3" id="KW-0808">Transferase</keyword>
<comment type="caution">
    <text evidence="10">The sequence shown here is derived from an EMBL/GenBank/DDBJ whole genome shotgun (WGS) entry which is preliminary data.</text>
</comment>
<organism evidence="10 11">
    <name type="scientific">Candidatus Magnetobacterium bavaricum</name>
    <dbReference type="NCBI Taxonomy" id="29290"/>
    <lineage>
        <taxon>Bacteria</taxon>
        <taxon>Pseudomonadati</taxon>
        <taxon>Nitrospirota</taxon>
        <taxon>Thermodesulfovibrionia</taxon>
        <taxon>Thermodesulfovibrionales</taxon>
        <taxon>Candidatus Magnetobacteriaceae</taxon>
        <taxon>Candidatus Magnetobacterium</taxon>
    </lineage>
</organism>
<dbReference type="Gene3D" id="3.80.30.20">
    <property type="entry name" value="tm_1862 like domain"/>
    <property type="match status" value="1"/>
</dbReference>
<name>A0A0F3GP96_9BACT</name>
<dbReference type="InterPro" id="IPR006158">
    <property type="entry name" value="Cobalamin-bd"/>
</dbReference>
<feature type="domain" description="B12-binding" evidence="8">
    <location>
        <begin position="13"/>
        <end position="147"/>
    </location>
</feature>
<dbReference type="SFLD" id="SFLDG01082">
    <property type="entry name" value="B12-binding_domain_containing"/>
    <property type="match status" value="1"/>
</dbReference>
<dbReference type="PANTHER" id="PTHR43409">
    <property type="entry name" value="ANAEROBIC MAGNESIUM-PROTOPORPHYRIN IX MONOMETHYL ESTER CYCLASE-RELATED"/>
    <property type="match status" value="1"/>
</dbReference>
<dbReference type="Proteomes" id="UP000033423">
    <property type="component" value="Unassembled WGS sequence"/>
</dbReference>
<dbReference type="InterPro" id="IPR023404">
    <property type="entry name" value="rSAM_horseshoe"/>
</dbReference>
<dbReference type="InterPro" id="IPR007197">
    <property type="entry name" value="rSAM"/>
</dbReference>